<gene>
    <name evidence="1" type="ORF">E2C01_094835</name>
</gene>
<name>A0A5B7JTJ3_PORTR</name>
<dbReference type="Proteomes" id="UP000324222">
    <property type="component" value="Unassembled WGS sequence"/>
</dbReference>
<evidence type="ECO:0000313" key="1">
    <source>
        <dbReference type="EMBL" id="MPC99422.1"/>
    </source>
</evidence>
<keyword evidence="2" id="KW-1185">Reference proteome</keyword>
<organism evidence="1 2">
    <name type="scientific">Portunus trituberculatus</name>
    <name type="common">Swimming crab</name>
    <name type="synonym">Neptunus trituberculatus</name>
    <dbReference type="NCBI Taxonomy" id="210409"/>
    <lineage>
        <taxon>Eukaryota</taxon>
        <taxon>Metazoa</taxon>
        <taxon>Ecdysozoa</taxon>
        <taxon>Arthropoda</taxon>
        <taxon>Crustacea</taxon>
        <taxon>Multicrustacea</taxon>
        <taxon>Malacostraca</taxon>
        <taxon>Eumalacostraca</taxon>
        <taxon>Eucarida</taxon>
        <taxon>Decapoda</taxon>
        <taxon>Pleocyemata</taxon>
        <taxon>Brachyura</taxon>
        <taxon>Eubrachyura</taxon>
        <taxon>Portunoidea</taxon>
        <taxon>Portunidae</taxon>
        <taxon>Portuninae</taxon>
        <taxon>Portunus</taxon>
    </lineage>
</organism>
<reference evidence="1 2" key="1">
    <citation type="submission" date="2019-05" db="EMBL/GenBank/DDBJ databases">
        <title>Another draft genome of Portunus trituberculatus and its Hox gene families provides insights of decapod evolution.</title>
        <authorList>
            <person name="Jeong J.-H."/>
            <person name="Song I."/>
            <person name="Kim S."/>
            <person name="Choi T."/>
            <person name="Kim D."/>
            <person name="Ryu S."/>
            <person name="Kim W."/>
        </authorList>
    </citation>
    <scope>NUCLEOTIDE SEQUENCE [LARGE SCALE GENOMIC DNA]</scope>
    <source>
        <tissue evidence="1">Muscle</tissue>
    </source>
</reference>
<dbReference type="AlphaFoldDB" id="A0A5B7JTJ3"/>
<evidence type="ECO:0000313" key="2">
    <source>
        <dbReference type="Proteomes" id="UP000324222"/>
    </source>
</evidence>
<proteinExistence type="predicted"/>
<accession>A0A5B7JTJ3</accession>
<dbReference type="EMBL" id="VSRR010118290">
    <property type="protein sequence ID" value="MPC99422.1"/>
    <property type="molecule type" value="Genomic_DNA"/>
</dbReference>
<comment type="caution">
    <text evidence="1">The sequence shown here is derived from an EMBL/GenBank/DDBJ whole genome shotgun (WGS) entry which is preliminary data.</text>
</comment>
<sequence length="116" mass="13088">MGTVRIVGQKHRSRFESAVNHSACSSTSRSSFLRDVKWMPVETLGNPEKTNIIKRLKVFTARAGVTLAGFVYILPRCLTEDTMNAKQPSTFLLSELFRIDKLEEEEEVKRNTGAGR</sequence>
<protein>
    <submittedName>
        <fullName evidence="1">Uncharacterized protein</fullName>
    </submittedName>
</protein>